<feature type="domain" description="HTH crp-type" evidence="4">
    <location>
        <begin position="147"/>
        <end position="213"/>
    </location>
</feature>
<reference evidence="5 6" key="1">
    <citation type="submission" date="2018-06" db="EMBL/GenBank/DDBJ databases">
        <title>OYT1 Genome Sequencing.</title>
        <authorList>
            <person name="Kato S."/>
            <person name="Itoh T."/>
            <person name="Ohkuma M."/>
        </authorList>
    </citation>
    <scope>NUCLEOTIDE SEQUENCE [LARGE SCALE GENOMIC DNA]</scope>
    <source>
        <strain evidence="5 6">OYT1</strain>
    </source>
</reference>
<keyword evidence="3" id="KW-0804">Transcription</keyword>
<evidence type="ECO:0000256" key="2">
    <source>
        <dbReference type="ARBA" id="ARBA00023125"/>
    </source>
</evidence>
<dbReference type="Proteomes" id="UP000033070">
    <property type="component" value="Chromosome"/>
</dbReference>
<organism evidence="5 6">
    <name type="scientific">Ferriphaselus amnicola</name>
    <dbReference type="NCBI Taxonomy" id="1188319"/>
    <lineage>
        <taxon>Bacteria</taxon>
        <taxon>Pseudomonadati</taxon>
        <taxon>Pseudomonadota</taxon>
        <taxon>Betaproteobacteria</taxon>
        <taxon>Nitrosomonadales</taxon>
        <taxon>Gallionellaceae</taxon>
        <taxon>Ferriphaselus</taxon>
    </lineage>
</organism>
<protein>
    <recommendedName>
        <fullName evidence="4">HTH crp-type domain-containing protein</fullName>
    </recommendedName>
</protein>
<dbReference type="RefSeq" id="WP_062627747.1">
    <property type="nucleotide sequence ID" value="NZ_AP018738.1"/>
</dbReference>
<dbReference type="Gene3D" id="2.60.120.10">
    <property type="entry name" value="Jelly Rolls"/>
    <property type="match status" value="1"/>
</dbReference>
<accession>A0A2Z6GBX8</accession>
<keyword evidence="1" id="KW-0805">Transcription regulation</keyword>
<keyword evidence="6" id="KW-1185">Reference proteome</keyword>
<dbReference type="PANTHER" id="PTHR24567:SF74">
    <property type="entry name" value="HTH-TYPE TRANSCRIPTIONAL REGULATOR ARCR"/>
    <property type="match status" value="1"/>
</dbReference>
<dbReference type="EMBL" id="AP018738">
    <property type="protein sequence ID" value="BBE50695.1"/>
    <property type="molecule type" value="Genomic_DNA"/>
</dbReference>
<evidence type="ECO:0000256" key="1">
    <source>
        <dbReference type="ARBA" id="ARBA00023015"/>
    </source>
</evidence>
<dbReference type="AlphaFoldDB" id="A0A2Z6GBX8"/>
<dbReference type="InterPro" id="IPR050397">
    <property type="entry name" value="Env_Response_Regulators"/>
</dbReference>
<gene>
    <name evidence="5" type="ORF">OYT1_ch1135</name>
</gene>
<sequence length="233" mass="25850">MPVLYRVPAANSLLAALPGKEFELLKATLEPIPLTFGDVIYLPGEPIEHVYFPTDALVSLLTQVSGHQALEVGMVGHEGMLGIPLALGVSHSPVCALVQGTGTALRMSSAHFRDEFRQSTLLQREINRYTFELMVQLTQTAACNRFHRVEERLARWLLMTRDRVRSNQFHQTQDLLGNMLGVRRVGVTKAAGALRERKLITYNRGEIKILDGIGLEAAACSCYQVIKNMHTLG</sequence>
<evidence type="ECO:0000313" key="5">
    <source>
        <dbReference type="EMBL" id="BBE50695.1"/>
    </source>
</evidence>
<dbReference type="InterPro" id="IPR018490">
    <property type="entry name" value="cNMP-bd_dom_sf"/>
</dbReference>
<dbReference type="InterPro" id="IPR014710">
    <property type="entry name" value="RmlC-like_jellyroll"/>
</dbReference>
<dbReference type="InterPro" id="IPR036390">
    <property type="entry name" value="WH_DNA-bd_sf"/>
</dbReference>
<dbReference type="STRING" id="1188319.OYT1_02656"/>
<dbReference type="GO" id="GO:0003700">
    <property type="term" value="F:DNA-binding transcription factor activity"/>
    <property type="evidence" value="ECO:0007669"/>
    <property type="project" value="TreeGrafter"/>
</dbReference>
<evidence type="ECO:0000313" key="6">
    <source>
        <dbReference type="Proteomes" id="UP000033070"/>
    </source>
</evidence>
<proteinExistence type="predicted"/>
<keyword evidence="2" id="KW-0238">DNA-binding</keyword>
<dbReference type="InterPro" id="IPR012318">
    <property type="entry name" value="HTH_CRP"/>
</dbReference>
<dbReference type="PANTHER" id="PTHR24567">
    <property type="entry name" value="CRP FAMILY TRANSCRIPTIONAL REGULATORY PROTEIN"/>
    <property type="match status" value="1"/>
</dbReference>
<dbReference type="SUPFAM" id="SSF46785">
    <property type="entry name" value="Winged helix' DNA-binding domain"/>
    <property type="match status" value="1"/>
</dbReference>
<dbReference type="KEGG" id="fam:OYT1_ch1135"/>
<dbReference type="OrthoDB" id="8969464at2"/>
<dbReference type="PROSITE" id="PS51063">
    <property type="entry name" value="HTH_CRP_2"/>
    <property type="match status" value="1"/>
</dbReference>
<dbReference type="SUPFAM" id="SSF51206">
    <property type="entry name" value="cAMP-binding domain-like"/>
    <property type="match status" value="1"/>
</dbReference>
<dbReference type="CDD" id="cd00038">
    <property type="entry name" value="CAP_ED"/>
    <property type="match status" value="1"/>
</dbReference>
<dbReference type="GO" id="GO:0003677">
    <property type="term" value="F:DNA binding"/>
    <property type="evidence" value="ECO:0007669"/>
    <property type="project" value="UniProtKB-KW"/>
</dbReference>
<name>A0A2Z6GBX8_9PROT</name>
<dbReference type="Pfam" id="PF13545">
    <property type="entry name" value="HTH_Crp_2"/>
    <property type="match status" value="1"/>
</dbReference>
<dbReference type="GO" id="GO:0005829">
    <property type="term" value="C:cytosol"/>
    <property type="evidence" value="ECO:0007669"/>
    <property type="project" value="TreeGrafter"/>
</dbReference>
<evidence type="ECO:0000259" key="4">
    <source>
        <dbReference type="PROSITE" id="PS51063"/>
    </source>
</evidence>
<dbReference type="InterPro" id="IPR000595">
    <property type="entry name" value="cNMP-bd_dom"/>
</dbReference>
<evidence type="ECO:0000256" key="3">
    <source>
        <dbReference type="ARBA" id="ARBA00023163"/>
    </source>
</evidence>